<feature type="transmembrane region" description="Helical" evidence="1">
    <location>
        <begin position="380"/>
        <end position="397"/>
    </location>
</feature>
<feature type="transmembrane region" description="Helical" evidence="1">
    <location>
        <begin position="451"/>
        <end position="477"/>
    </location>
</feature>
<dbReference type="AlphaFoldDB" id="A0A3B1DBU7"/>
<evidence type="ECO:0008006" key="3">
    <source>
        <dbReference type="Google" id="ProtNLM"/>
    </source>
</evidence>
<feature type="transmembrane region" description="Helical" evidence="1">
    <location>
        <begin position="263"/>
        <end position="280"/>
    </location>
</feature>
<protein>
    <recommendedName>
        <fullName evidence="3">Mechanosensitive ion channel</fullName>
    </recommendedName>
</protein>
<proteinExistence type="predicted"/>
<feature type="non-terminal residue" evidence="2">
    <location>
        <position position="545"/>
    </location>
</feature>
<sequence>MKILKHFSFVFPLLIIVSQTVYSQNADSTKSGEKIEPLKLTEIPVEIEKSTSLIALEESKLKESQNLEEVKKQFEILDKSFNSQKAKLDSLDLKKQTSGKIKELLRQWQAIQNNVSQLLSDITDQTTSLEEQKAKFKRLENIWNATVSEASKKSTPPDLIKAIKKLQSKLKNISQLFTNELNALLVIQTRLSKYSIETENITVKIKNIDNANRRNILARNAPLIWKLGSDTTHTKPLNEELGDILNSYKTAYTEFFVTYKEDLPGFFVMFLFFLLFVITLKSNSKKIESSDEKIQQSLTVLNYSFSATLLIFGILLLLFYSEAPAAFKSMVKVVLLIPLIRISVKIINLRLVKALYVFSALFVLNQIKVSASSATSIERLLLFVLEIISIVGIIWLIRRNKFSENFYIEEKKVFVVLGRRIALTLSIISLVANIFGFVKLGIVLLNGVYEIIFATFILIVGVIIIRAIVLVFLMTKFALKFRVVQYQSEKIKHTIEKIVQILAKVIWIVVALGAFNIYVPVKDWLIKVLTDEIGFGNFSTSLADI</sequence>
<dbReference type="EMBL" id="UOGD01000324">
    <property type="protein sequence ID" value="VAX26137.1"/>
    <property type="molecule type" value="Genomic_DNA"/>
</dbReference>
<reference evidence="2" key="1">
    <citation type="submission" date="2018-06" db="EMBL/GenBank/DDBJ databases">
        <authorList>
            <person name="Zhirakovskaya E."/>
        </authorList>
    </citation>
    <scope>NUCLEOTIDE SEQUENCE</scope>
</reference>
<feature type="transmembrane region" description="Helical" evidence="1">
    <location>
        <begin position="498"/>
        <end position="519"/>
    </location>
</feature>
<gene>
    <name evidence="2" type="ORF">MNBD_IGNAVI01-927</name>
</gene>
<evidence type="ECO:0000256" key="1">
    <source>
        <dbReference type="SAM" id="Phobius"/>
    </source>
</evidence>
<evidence type="ECO:0000313" key="2">
    <source>
        <dbReference type="EMBL" id="VAX26137.1"/>
    </source>
</evidence>
<organism evidence="2">
    <name type="scientific">hydrothermal vent metagenome</name>
    <dbReference type="NCBI Taxonomy" id="652676"/>
    <lineage>
        <taxon>unclassified sequences</taxon>
        <taxon>metagenomes</taxon>
        <taxon>ecological metagenomes</taxon>
    </lineage>
</organism>
<keyword evidence="1" id="KW-1133">Transmembrane helix</keyword>
<keyword evidence="1" id="KW-0472">Membrane</keyword>
<feature type="transmembrane region" description="Helical" evidence="1">
    <location>
        <begin position="300"/>
        <end position="320"/>
    </location>
</feature>
<accession>A0A3B1DBU7</accession>
<keyword evidence="1" id="KW-0812">Transmembrane</keyword>
<name>A0A3B1DBU7_9ZZZZ</name>
<feature type="transmembrane region" description="Helical" evidence="1">
    <location>
        <begin position="421"/>
        <end position="445"/>
    </location>
</feature>